<sequence>MGGIGVRMPRRRHVEVDNPSDETLHRDYYLREEDRQNSPSDVARVPTTVH</sequence>
<feature type="non-terminal residue" evidence="2">
    <location>
        <position position="1"/>
    </location>
</feature>
<feature type="compositionally biased region" description="Basic and acidic residues" evidence="1">
    <location>
        <begin position="22"/>
        <end position="36"/>
    </location>
</feature>
<name>A0A8S2Y3R4_9BILA</name>
<organism evidence="2 3">
    <name type="scientific">Rotaria magnacalcarata</name>
    <dbReference type="NCBI Taxonomy" id="392030"/>
    <lineage>
        <taxon>Eukaryota</taxon>
        <taxon>Metazoa</taxon>
        <taxon>Spiralia</taxon>
        <taxon>Gnathifera</taxon>
        <taxon>Rotifera</taxon>
        <taxon>Eurotatoria</taxon>
        <taxon>Bdelloidea</taxon>
        <taxon>Philodinida</taxon>
        <taxon>Philodinidae</taxon>
        <taxon>Rotaria</taxon>
    </lineage>
</organism>
<proteinExistence type="predicted"/>
<feature type="region of interest" description="Disordered" evidence="1">
    <location>
        <begin position="1"/>
        <end position="50"/>
    </location>
</feature>
<accession>A0A8S2Y3R4</accession>
<dbReference type="AlphaFoldDB" id="A0A8S2Y3R4"/>
<dbReference type="EMBL" id="CAJOBJ010090345">
    <property type="protein sequence ID" value="CAF4539735.1"/>
    <property type="molecule type" value="Genomic_DNA"/>
</dbReference>
<evidence type="ECO:0000313" key="3">
    <source>
        <dbReference type="Proteomes" id="UP000681720"/>
    </source>
</evidence>
<evidence type="ECO:0000256" key="1">
    <source>
        <dbReference type="SAM" id="MobiDB-lite"/>
    </source>
</evidence>
<gene>
    <name evidence="2" type="ORF">GIL414_LOCUS36368</name>
</gene>
<evidence type="ECO:0000313" key="2">
    <source>
        <dbReference type="EMBL" id="CAF4539735.1"/>
    </source>
</evidence>
<dbReference type="Proteomes" id="UP000681720">
    <property type="component" value="Unassembled WGS sequence"/>
</dbReference>
<comment type="caution">
    <text evidence="2">The sequence shown here is derived from an EMBL/GenBank/DDBJ whole genome shotgun (WGS) entry which is preliminary data.</text>
</comment>
<reference evidence="2" key="1">
    <citation type="submission" date="2021-02" db="EMBL/GenBank/DDBJ databases">
        <authorList>
            <person name="Nowell W R."/>
        </authorList>
    </citation>
    <scope>NUCLEOTIDE SEQUENCE</scope>
</reference>
<protein>
    <submittedName>
        <fullName evidence="2">Uncharacterized protein</fullName>
    </submittedName>
</protein>